<feature type="compositionally biased region" description="Basic and acidic residues" evidence="14">
    <location>
        <begin position="577"/>
        <end position="589"/>
    </location>
</feature>
<keyword evidence="4 15" id="KW-0732">Signal</keyword>
<feature type="region of interest" description="Disordered" evidence="14">
    <location>
        <begin position="512"/>
        <end position="604"/>
    </location>
</feature>
<dbReference type="InterPro" id="IPR008160">
    <property type="entry name" value="Collagen"/>
</dbReference>
<evidence type="ECO:0000256" key="9">
    <source>
        <dbReference type="ARBA" id="ARBA00023278"/>
    </source>
</evidence>
<feature type="signal peptide" evidence="15">
    <location>
        <begin position="1"/>
        <end position="15"/>
    </location>
</feature>
<keyword evidence="18" id="KW-1185">Reference proteome</keyword>
<dbReference type="InterPro" id="IPR050938">
    <property type="entry name" value="Collagen_Structural_Proteins"/>
</dbReference>
<dbReference type="AlphaFoldDB" id="A0A4W3KH90"/>
<evidence type="ECO:0000256" key="6">
    <source>
        <dbReference type="ARBA" id="ARBA00022889"/>
    </source>
</evidence>
<proteinExistence type="inferred from homology"/>
<feature type="compositionally biased region" description="Basic and acidic residues" evidence="14">
    <location>
        <begin position="544"/>
        <end position="555"/>
    </location>
</feature>
<dbReference type="GO" id="GO:0007155">
    <property type="term" value="P:cell adhesion"/>
    <property type="evidence" value="ECO:0007669"/>
    <property type="project" value="UniProtKB-KW"/>
</dbReference>
<evidence type="ECO:0000256" key="7">
    <source>
        <dbReference type="ARBA" id="ARBA00023119"/>
    </source>
</evidence>
<comment type="similarity">
    <text evidence="10">Belongs to the fibril-associated collagens with interrupted helices (FACIT) family.</text>
</comment>
<dbReference type="Pfam" id="PF01391">
    <property type="entry name" value="Collagen"/>
    <property type="match status" value="3"/>
</dbReference>
<dbReference type="Proteomes" id="UP000314986">
    <property type="component" value="Unassembled WGS sequence"/>
</dbReference>
<evidence type="ECO:0000256" key="3">
    <source>
        <dbReference type="ARBA" id="ARBA00022530"/>
    </source>
</evidence>
<dbReference type="PANTHER" id="PTHR37456">
    <property type="entry name" value="SI:CH211-266K2.1"/>
    <property type="match status" value="1"/>
</dbReference>
<reference evidence="18" key="2">
    <citation type="journal article" date="2007" name="PLoS Biol.">
        <title>Survey sequencing and comparative analysis of the elephant shark (Callorhinchus milii) genome.</title>
        <authorList>
            <person name="Venkatesh B."/>
            <person name="Kirkness E.F."/>
            <person name="Loh Y.H."/>
            <person name="Halpern A.L."/>
            <person name="Lee A.P."/>
            <person name="Johnson J."/>
            <person name="Dandona N."/>
            <person name="Viswanathan L.D."/>
            <person name="Tay A."/>
            <person name="Venter J.C."/>
            <person name="Strausberg R.L."/>
            <person name="Brenner S."/>
        </authorList>
    </citation>
    <scope>NUCLEOTIDE SEQUENCE [LARGE SCALE GENOMIC DNA]</scope>
</reference>
<dbReference type="Ensembl" id="ENSCMIT00000047287.1">
    <property type="protein sequence ID" value="ENSCMIP00000046625.1"/>
    <property type="gene ID" value="ENSCMIG00000019166.1"/>
</dbReference>
<keyword evidence="9" id="KW-0379">Hydroxylation</keyword>
<evidence type="ECO:0000313" key="18">
    <source>
        <dbReference type="Proteomes" id="UP000314986"/>
    </source>
</evidence>
<keyword evidence="2" id="KW-0964">Secreted</keyword>
<keyword evidence="7" id="KW-0176">Collagen</keyword>
<evidence type="ECO:0000313" key="17">
    <source>
        <dbReference type="Ensembl" id="ENSCMIP00000046625.1"/>
    </source>
</evidence>
<organism evidence="17 18">
    <name type="scientific">Callorhinchus milii</name>
    <name type="common">Ghost shark</name>
    <dbReference type="NCBI Taxonomy" id="7868"/>
    <lineage>
        <taxon>Eukaryota</taxon>
        <taxon>Metazoa</taxon>
        <taxon>Chordata</taxon>
        <taxon>Craniata</taxon>
        <taxon>Vertebrata</taxon>
        <taxon>Chondrichthyes</taxon>
        <taxon>Holocephali</taxon>
        <taxon>Chimaeriformes</taxon>
        <taxon>Callorhinchidae</taxon>
        <taxon>Callorhinchus</taxon>
    </lineage>
</organism>
<dbReference type="FunFam" id="2.60.120.200:FF:000094">
    <property type="entry name" value="Collagen type XVI alpha 1 chain"/>
    <property type="match status" value="1"/>
</dbReference>
<dbReference type="OMA" id="TNCASIC"/>
<protein>
    <recommendedName>
        <fullName evidence="13">Collagen alpha-1(XVI) chain</fullName>
    </recommendedName>
</protein>
<feature type="chain" id="PRO_5021460393" description="Collagen alpha-1(XVI) chain" evidence="15">
    <location>
        <begin position="16"/>
        <end position="743"/>
    </location>
</feature>
<reference evidence="17" key="5">
    <citation type="submission" date="2025-09" db="UniProtKB">
        <authorList>
            <consortium name="Ensembl"/>
        </authorList>
    </citation>
    <scope>IDENTIFICATION</scope>
</reference>
<evidence type="ECO:0000256" key="15">
    <source>
        <dbReference type="SAM" id="SignalP"/>
    </source>
</evidence>
<dbReference type="STRING" id="7868.ENSCMIP00000046625"/>
<evidence type="ECO:0000256" key="13">
    <source>
        <dbReference type="ARBA" id="ARBA00074547"/>
    </source>
</evidence>
<dbReference type="Gene3D" id="2.60.120.200">
    <property type="match status" value="1"/>
</dbReference>
<feature type="region of interest" description="Disordered" evidence="14">
    <location>
        <begin position="307"/>
        <end position="500"/>
    </location>
</feature>
<feature type="compositionally biased region" description="Polar residues" evidence="14">
    <location>
        <begin position="412"/>
        <end position="421"/>
    </location>
</feature>
<dbReference type="SMART" id="SM00210">
    <property type="entry name" value="TSPN"/>
    <property type="match status" value="1"/>
</dbReference>
<evidence type="ECO:0000256" key="4">
    <source>
        <dbReference type="ARBA" id="ARBA00022729"/>
    </source>
</evidence>
<accession>A0A4W3KH90</accession>
<keyword evidence="5" id="KW-0677">Repeat</keyword>
<reference evidence="17" key="4">
    <citation type="submission" date="2025-08" db="UniProtKB">
        <authorList>
            <consortium name="Ensembl"/>
        </authorList>
    </citation>
    <scope>IDENTIFICATION</scope>
</reference>
<dbReference type="GeneTree" id="ENSGT00940000161782"/>
<feature type="region of interest" description="Disordered" evidence="14">
    <location>
        <begin position="641"/>
        <end position="692"/>
    </location>
</feature>
<dbReference type="PANTHER" id="PTHR37456:SF6">
    <property type="entry name" value="COLLAGEN ALPHA-1(XXIII) CHAIN-LIKE ISOFORM X2"/>
    <property type="match status" value="1"/>
</dbReference>
<evidence type="ECO:0000256" key="11">
    <source>
        <dbReference type="ARBA" id="ARBA00057339"/>
    </source>
</evidence>
<evidence type="ECO:0000259" key="16">
    <source>
        <dbReference type="SMART" id="SM00210"/>
    </source>
</evidence>
<feature type="compositionally biased region" description="Low complexity" evidence="14">
    <location>
        <begin position="374"/>
        <end position="383"/>
    </location>
</feature>
<name>A0A4W3KH90_CALMI</name>
<dbReference type="InParanoid" id="A0A4W3KH90"/>
<feature type="compositionally biased region" description="Polar residues" evidence="14">
    <location>
        <begin position="734"/>
        <end position="743"/>
    </location>
</feature>
<evidence type="ECO:0000256" key="5">
    <source>
        <dbReference type="ARBA" id="ARBA00022737"/>
    </source>
</evidence>
<reference evidence="18" key="3">
    <citation type="journal article" date="2014" name="Nature">
        <title>Elephant shark genome provides unique insights into gnathostome evolution.</title>
        <authorList>
            <consortium name="International Elephant Shark Genome Sequencing Consortium"/>
            <person name="Venkatesh B."/>
            <person name="Lee A.P."/>
            <person name="Ravi V."/>
            <person name="Maurya A.K."/>
            <person name="Lian M.M."/>
            <person name="Swann J.B."/>
            <person name="Ohta Y."/>
            <person name="Flajnik M.F."/>
            <person name="Sutoh Y."/>
            <person name="Kasahara M."/>
            <person name="Hoon S."/>
            <person name="Gangu V."/>
            <person name="Roy S.W."/>
            <person name="Irimia M."/>
            <person name="Korzh V."/>
            <person name="Kondrychyn I."/>
            <person name="Lim Z.W."/>
            <person name="Tay B.H."/>
            <person name="Tohari S."/>
            <person name="Kong K.W."/>
            <person name="Ho S."/>
            <person name="Lorente-Galdos B."/>
            <person name="Quilez J."/>
            <person name="Marques-Bonet T."/>
            <person name="Raney B.J."/>
            <person name="Ingham P.W."/>
            <person name="Tay A."/>
            <person name="Hillier L.W."/>
            <person name="Minx P."/>
            <person name="Boehm T."/>
            <person name="Wilson R.K."/>
            <person name="Brenner S."/>
            <person name="Warren W.C."/>
        </authorList>
    </citation>
    <scope>NUCLEOTIDE SEQUENCE [LARGE SCALE GENOMIC DNA]</scope>
</reference>
<evidence type="ECO:0000256" key="12">
    <source>
        <dbReference type="ARBA" id="ARBA00063879"/>
    </source>
</evidence>
<evidence type="ECO:0000256" key="14">
    <source>
        <dbReference type="SAM" id="MobiDB-lite"/>
    </source>
</evidence>
<evidence type="ECO:0000256" key="1">
    <source>
        <dbReference type="ARBA" id="ARBA00004498"/>
    </source>
</evidence>
<dbReference type="InterPro" id="IPR048287">
    <property type="entry name" value="TSPN-like_N"/>
</dbReference>
<feature type="region of interest" description="Disordered" evidence="14">
    <location>
        <begin position="714"/>
        <end position="743"/>
    </location>
</feature>
<sequence length="743" mass="76722">MWMLWVSLLWVSVFAQWASEALLTTHPDIPCPRLNDDGRKLQGQEQYANASGFNLMKRFSLFKTPAIKKIRTPKGSLIAKLGKLPLSKPTEHVFPRGLPQQFTFTAILLLKRKTLRENWYLIKVADQEGLTQFSVRVDGRDKTVEYKARGRFEDSVRWVFGSAGVATMFDLRWHKLAISVQGNMASLYLDCKLIAIKSIEERSSINTEGRTVIAETAEGEKPLEVDIQQMIVFCGPSMAELETCCEIPGVGCKTRIPKSRRNAEKKVALADATLQASGKVDPKCKSCIKGPLGQNIENCLLCPQGQKGEKGQPGRAGEMGPPGDSGLLGSQNPQKGEKGDIGSRGLAGLPGRDGIPGERCVTGPKGAKGNVGAVGPEGLVGEQGPPGPPGIGIPGKPGLPGGPPGTKGEQGNDGQSGTPGVSGTPGKDGIPGTKGEKGDSCGVCPTIPEGFGPSEVFPGKVRIPGGHGDPGKPGKPDPTGAWGEKGDKGQPGVKGAKGDACKTCPTLPNGLASNVGLPGAPGSKGDQGTPGTGNHGRPGQPGERGLEGAKGEKGNAGEQGRTGRTGKRGNSGLAGRDGSKGDRGDRGNDGKAGTQGIKGEKGDGCTACSPTNLHPIGIQIGEPGRDTHEKGMNPVAMSQIQNPGLPGPPGVRGTKGDTGEPGESGIPGLTGLSGIPGDPGRRGPQGLKGQKGDQCEICPTIPENFAGVIGLPGRPGPQGDPGHPGIGEPGKHVSFSTTTRFHL</sequence>
<dbReference type="InterPro" id="IPR013320">
    <property type="entry name" value="ConA-like_dom_sf"/>
</dbReference>
<reference evidence="18" key="1">
    <citation type="journal article" date="2006" name="Science">
        <title>Ancient noncoding elements conserved in the human genome.</title>
        <authorList>
            <person name="Venkatesh B."/>
            <person name="Kirkness E.F."/>
            <person name="Loh Y.H."/>
            <person name="Halpern A.L."/>
            <person name="Lee A.P."/>
            <person name="Johnson J."/>
            <person name="Dandona N."/>
            <person name="Viswanathan L.D."/>
            <person name="Tay A."/>
            <person name="Venter J.C."/>
            <person name="Strausberg R.L."/>
            <person name="Brenner S."/>
        </authorList>
    </citation>
    <scope>NUCLEOTIDE SEQUENCE [LARGE SCALE GENOMIC DNA]</scope>
</reference>
<evidence type="ECO:0000256" key="2">
    <source>
        <dbReference type="ARBA" id="ARBA00022525"/>
    </source>
</evidence>
<keyword evidence="8" id="KW-0325">Glycoprotein</keyword>
<evidence type="ECO:0000256" key="8">
    <source>
        <dbReference type="ARBA" id="ARBA00023180"/>
    </source>
</evidence>
<keyword evidence="6" id="KW-0130">Cell adhesion</keyword>
<dbReference type="SUPFAM" id="SSF49899">
    <property type="entry name" value="Concanavalin A-like lectins/glucanases"/>
    <property type="match status" value="1"/>
</dbReference>
<comment type="subcellular location">
    <subcellularLocation>
        <location evidence="1">Secreted</location>
        <location evidence="1">Extracellular space</location>
        <location evidence="1">Extracellular matrix</location>
    </subcellularLocation>
</comment>
<keyword evidence="3" id="KW-0272">Extracellular matrix</keyword>
<evidence type="ECO:0000256" key="10">
    <source>
        <dbReference type="ARBA" id="ARBA00049648"/>
    </source>
</evidence>
<comment type="subunit">
    <text evidence="12">Homotrimer. Interacts with FBN1, fibronectin and integrins ITGA1/ITGB1 and ITGA2/ITGB1. Integrin ITGA1/ITGB1 binds to a unique site within COL16A1 located close to its C-terminal end between collagenous domains COL1-COL3.</text>
</comment>
<comment type="function">
    <text evidence="11">Involved in mediating cell attachment and inducing integrin-mediated cellular reactions, such as cell spreading and alterations in cell morphology.</text>
</comment>
<dbReference type="GO" id="GO:0005581">
    <property type="term" value="C:collagen trimer"/>
    <property type="evidence" value="ECO:0007669"/>
    <property type="project" value="UniProtKB-KW"/>
</dbReference>
<feature type="domain" description="Thrombospondin-like N-terminal" evidence="16">
    <location>
        <begin position="52"/>
        <end position="236"/>
    </location>
</feature>